<evidence type="ECO:0000313" key="2">
    <source>
        <dbReference type="EMBL" id="PFG30967.1"/>
    </source>
</evidence>
<gene>
    <name evidence="2" type="ORF">ATJ78_1912</name>
</gene>
<sequence>MVGDNGYYDPVGYHPMWLWIACGIVALVLLWYIAVWFYPRARAPQRRPVVKRAPEEIVQHYLRLIDEIESANASGELSLREAHLKLSVLVRLFGEERSGTSFSTMTLSDLTEGNHAHIAHAVASYYPFEFGAAPSGDLAPSLQRAREVVR</sequence>
<dbReference type="AlphaFoldDB" id="A0A2A9DW02"/>
<proteinExistence type="predicted"/>
<feature type="transmembrane region" description="Helical" evidence="1">
    <location>
        <begin position="16"/>
        <end position="38"/>
    </location>
</feature>
<keyword evidence="1" id="KW-1133">Transmembrane helix</keyword>
<dbReference type="EMBL" id="PDJE01000001">
    <property type="protein sequence ID" value="PFG30967.1"/>
    <property type="molecule type" value="Genomic_DNA"/>
</dbReference>
<keyword evidence="1" id="KW-0472">Membrane</keyword>
<organism evidence="2 3">
    <name type="scientific">Paramicrobacterium agarici</name>
    <dbReference type="NCBI Taxonomy" id="630514"/>
    <lineage>
        <taxon>Bacteria</taxon>
        <taxon>Bacillati</taxon>
        <taxon>Actinomycetota</taxon>
        <taxon>Actinomycetes</taxon>
        <taxon>Micrococcales</taxon>
        <taxon>Microbacteriaceae</taxon>
        <taxon>Paramicrobacterium</taxon>
    </lineage>
</organism>
<keyword evidence="1" id="KW-0812">Transmembrane</keyword>
<evidence type="ECO:0000313" key="3">
    <source>
        <dbReference type="Proteomes" id="UP000221369"/>
    </source>
</evidence>
<accession>A0A2A9DW02</accession>
<dbReference type="Proteomes" id="UP000221369">
    <property type="component" value="Unassembled WGS sequence"/>
</dbReference>
<evidence type="ECO:0000256" key="1">
    <source>
        <dbReference type="SAM" id="Phobius"/>
    </source>
</evidence>
<name>A0A2A9DW02_9MICO</name>
<reference evidence="2 3" key="1">
    <citation type="submission" date="2017-10" db="EMBL/GenBank/DDBJ databases">
        <title>Sequencing the genomes of 1000 actinobacteria strains.</title>
        <authorList>
            <person name="Klenk H.-P."/>
        </authorList>
    </citation>
    <scope>NUCLEOTIDE SEQUENCE [LARGE SCALE GENOMIC DNA]</scope>
    <source>
        <strain evidence="2 3">DSM 21798</strain>
    </source>
</reference>
<protein>
    <submittedName>
        <fullName evidence="2">Uncharacterized protein</fullName>
    </submittedName>
</protein>
<dbReference type="RefSeq" id="WP_098407370.1">
    <property type="nucleotide sequence ID" value="NZ_PDJE01000001.1"/>
</dbReference>
<comment type="caution">
    <text evidence="2">The sequence shown here is derived from an EMBL/GenBank/DDBJ whole genome shotgun (WGS) entry which is preliminary data.</text>
</comment>
<keyword evidence="3" id="KW-1185">Reference proteome</keyword>